<protein>
    <submittedName>
        <fullName evidence="1">Uncharacterized protein</fullName>
    </submittedName>
</protein>
<reference evidence="1" key="2">
    <citation type="submission" date="2020-10" db="EMBL/GenBank/DDBJ databases">
        <authorList>
            <person name="Scholz U."/>
            <person name="Mascher M."/>
            <person name="Fiebig A."/>
        </authorList>
    </citation>
    <scope>NUCLEOTIDE SEQUENCE [LARGE SCALE GENOMIC DNA]</scope>
    <source>
        <strain evidence="1">cv. Morex</strain>
    </source>
</reference>
<reference evidence="1" key="3">
    <citation type="submission" date="2022-01" db="UniProtKB">
        <authorList>
            <consortium name="EnsemblPlants"/>
        </authorList>
    </citation>
    <scope>IDENTIFICATION</scope>
    <source>
        <strain evidence="1">subsp. vulgare</strain>
    </source>
</reference>
<accession>A0A8I6Y120</accession>
<keyword evidence="2" id="KW-1185">Reference proteome</keyword>
<sequence length="151" mass="16339">MAPTQQQESAKVARAPTSSSNAIQTVAKSCSNSCKKVVPPRPLCSDCHTVCSSKCDEDLETSCTESCESPLASCIMKLFEKCTEEGTCCSSNGTCTCDCKAQAQKRCAGITDNYTDCKVCKRSQYDPDCYPTCNNDCENNCKKKKGCHDHA</sequence>
<dbReference type="Gramene" id="HORVU.MOREX.r2.4HG0328870.1">
    <property type="protein sequence ID" value="HORVU.MOREX.r2.4HG0328870.1.CDS.1"/>
    <property type="gene ID" value="HORVU.MOREX.r2.4HG0328870"/>
</dbReference>
<reference evidence="2" key="1">
    <citation type="journal article" date="2012" name="Nature">
        <title>A physical, genetic and functional sequence assembly of the barley genome.</title>
        <authorList>
            <consortium name="The International Barley Genome Sequencing Consortium"/>
            <person name="Mayer K.F."/>
            <person name="Waugh R."/>
            <person name="Brown J.W."/>
            <person name="Schulman A."/>
            <person name="Langridge P."/>
            <person name="Platzer M."/>
            <person name="Fincher G.B."/>
            <person name="Muehlbauer G.J."/>
            <person name="Sato K."/>
            <person name="Close T.J."/>
            <person name="Wise R.P."/>
            <person name="Stein N."/>
        </authorList>
    </citation>
    <scope>NUCLEOTIDE SEQUENCE [LARGE SCALE GENOMIC DNA]</scope>
    <source>
        <strain evidence="2">cv. Morex</strain>
    </source>
</reference>
<organism evidence="1 2">
    <name type="scientific">Hordeum vulgare subsp. vulgare</name>
    <name type="common">Domesticated barley</name>
    <dbReference type="NCBI Taxonomy" id="112509"/>
    <lineage>
        <taxon>Eukaryota</taxon>
        <taxon>Viridiplantae</taxon>
        <taxon>Streptophyta</taxon>
        <taxon>Embryophyta</taxon>
        <taxon>Tracheophyta</taxon>
        <taxon>Spermatophyta</taxon>
        <taxon>Magnoliopsida</taxon>
        <taxon>Liliopsida</taxon>
        <taxon>Poales</taxon>
        <taxon>Poaceae</taxon>
        <taxon>BOP clade</taxon>
        <taxon>Pooideae</taxon>
        <taxon>Triticodae</taxon>
        <taxon>Triticeae</taxon>
        <taxon>Hordeinae</taxon>
        <taxon>Hordeum</taxon>
    </lineage>
</organism>
<dbReference type="Proteomes" id="UP000011116">
    <property type="component" value="Chromosome 4H"/>
</dbReference>
<dbReference type="EnsemblPlants" id="HORVU.MOREX.r3.4HG0395340.1">
    <property type="protein sequence ID" value="HORVU.MOREX.r3.4HG0395340.1.CDS1"/>
    <property type="gene ID" value="HORVU.MOREX.r3.4HG0395340"/>
</dbReference>
<name>A0A8I6Y120_HORVV</name>
<dbReference type="AlphaFoldDB" id="A0A8I6Y120"/>
<dbReference type="Gramene" id="HORVU.MOREX.r3.4HG0395340.1">
    <property type="protein sequence ID" value="HORVU.MOREX.r3.4HG0395340.1.CDS1"/>
    <property type="gene ID" value="HORVU.MOREX.r3.4HG0395340"/>
</dbReference>
<evidence type="ECO:0000313" key="1">
    <source>
        <dbReference type="EnsemblPlants" id="HORVU.MOREX.r3.4HG0395340.1.CDS1"/>
    </source>
</evidence>
<evidence type="ECO:0000313" key="2">
    <source>
        <dbReference type="Proteomes" id="UP000011116"/>
    </source>
</evidence>
<proteinExistence type="predicted"/>